<accession>A0ABQ5VET1</accession>
<reference evidence="2" key="1">
    <citation type="journal article" date="2014" name="Int. J. Syst. Evol. Microbiol.">
        <title>Complete genome of a new Firmicutes species belonging to the dominant human colonic microbiota ('Ruminococcus bicirculans') reveals two chromosomes and a selective capacity to utilize plant glucans.</title>
        <authorList>
            <consortium name="NISC Comparative Sequencing Program"/>
            <person name="Wegmann U."/>
            <person name="Louis P."/>
            <person name="Goesmann A."/>
            <person name="Henrissat B."/>
            <person name="Duncan S.H."/>
            <person name="Flint H.J."/>
        </authorList>
    </citation>
    <scope>NUCLEOTIDE SEQUENCE</scope>
    <source>
        <strain evidence="2">NBRC 109915</strain>
    </source>
</reference>
<feature type="region of interest" description="Disordered" evidence="1">
    <location>
        <begin position="1"/>
        <end position="21"/>
    </location>
</feature>
<comment type="caution">
    <text evidence="2">The sequence shown here is derived from an EMBL/GenBank/DDBJ whole genome shotgun (WGS) entry which is preliminary data.</text>
</comment>
<reference evidence="2" key="2">
    <citation type="submission" date="2023-01" db="EMBL/GenBank/DDBJ databases">
        <title>Draft genome sequence of Sulfitobacter pacificus strain NBRC 109915.</title>
        <authorList>
            <person name="Sun Q."/>
            <person name="Mori K."/>
        </authorList>
    </citation>
    <scope>NUCLEOTIDE SEQUENCE</scope>
    <source>
        <strain evidence="2">NBRC 109915</strain>
    </source>
</reference>
<gene>
    <name evidence="2" type="ORF">GCM10007927_00020</name>
</gene>
<proteinExistence type="predicted"/>
<evidence type="ECO:0000256" key="1">
    <source>
        <dbReference type="SAM" id="MobiDB-lite"/>
    </source>
</evidence>
<dbReference type="Proteomes" id="UP001161388">
    <property type="component" value="Unassembled WGS sequence"/>
</dbReference>
<feature type="region of interest" description="Disordered" evidence="1">
    <location>
        <begin position="66"/>
        <end position="85"/>
    </location>
</feature>
<keyword evidence="3" id="KW-1185">Reference proteome</keyword>
<evidence type="ECO:0000313" key="2">
    <source>
        <dbReference type="EMBL" id="GLQ25199.1"/>
    </source>
</evidence>
<protein>
    <submittedName>
        <fullName evidence="2">Uncharacterized protein</fullName>
    </submittedName>
</protein>
<evidence type="ECO:0000313" key="3">
    <source>
        <dbReference type="Proteomes" id="UP001161388"/>
    </source>
</evidence>
<feature type="compositionally biased region" description="Polar residues" evidence="1">
    <location>
        <begin position="66"/>
        <end position="77"/>
    </location>
</feature>
<dbReference type="EMBL" id="BSNL01000001">
    <property type="protein sequence ID" value="GLQ25199.1"/>
    <property type="molecule type" value="Genomic_DNA"/>
</dbReference>
<sequence>MFSSTRESENCSGRRPRIYSEGVGKSSFDKALLTFLDFALRVPPQPNRVQTVWKSYATEVGVINSTGEINSDTNGSFRKSDHETK</sequence>
<organism evidence="2 3">
    <name type="scientific">Sulfitobacter pacificus</name>
    <dbReference type="NCBI Taxonomy" id="1499314"/>
    <lineage>
        <taxon>Bacteria</taxon>
        <taxon>Pseudomonadati</taxon>
        <taxon>Pseudomonadota</taxon>
        <taxon>Alphaproteobacteria</taxon>
        <taxon>Rhodobacterales</taxon>
        <taxon>Roseobacteraceae</taxon>
        <taxon>Sulfitobacter</taxon>
    </lineage>
</organism>
<name>A0ABQ5VET1_9RHOB</name>